<evidence type="ECO:0000313" key="3">
    <source>
        <dbReference type="EMBL" id="MBD3920580.1"/>
    </source>
</evidence>
<evidence type="ECO:0000256" key="1">
    <source>
        <dbReference type="SAM" id="Phobius"/>
    </source>
</evidence>
<proteinExistence type="predicted"/>
<evidence type="ECO:0000256" key="2">
    <source>
        <dbReference type="SAM" id="SignalP"/>
    </source>
</evidence>
<keyword evidence="1" id="KW-0812">Transmembrane</keyword>
<organism evidence="3 4">
    <name type="scientific">Paenibacillus terricola</name>
    <dbReference type="NCBI Taxonomy" id="2763503"/>
    <lineage>
        <taxon>Bacteria</taxon>
        <taxon>Bacillati</taxon>
        <taxon>Bacillota</taxon>
        <taxon>Bacilli</taxon>
        <taxon>Bacillales</taxon>
        <taxon>Paenibacillaceae</taxon>
        <taxon>Paenibacillus</taxon>
    </lineage>
</organism>
<keyword evidence="1" id="KW-1133">Transmembrane helix</keyword>
<feature type="transmembrane region" description="Helical" evidence="1">
    <location>
        <begin position="197"/>
        <end position="221"/>
    </location>
</feature>
<name>A0ABR8N053_9BACL</name>
<accession>A0ABR8N053</accession>
<feature type="signal peptide" evidence="2">
    <location>
        <begin position="1"/>
        <end position="32"/>
    </location>
</feature>
<feature type="transmembrane region" description="Helical" evidence="1">
    <location>
        <begin position="315"/>
        <end position="335"/>
    </location>
</feature>
<dbReference type="Proteomes" id="UP000609346">
    <property type="component" value="Unassembled WGS sequence"/>
</dbReference>
<dbReference type="RefSeq" id="WP_191204871.1">
    <property type="nucleotide sequence ID" value="NZ_JACXZA010000004.1"/>
</dbReference>
<dbReference type="Pfam" id="PF13795">
    <property type="entry name" value="HupE_UreJ_2"/>
    <property type="match status" value="1"/>
</dbReference>
<feature type="transmembrane region" description="Helical" evidence="1">
    <location>
        <begin position="257"/>
        <end position="274"/>
    </location>
</feature>
<keyword evidence="2" id="KW-0732">Signal</keyword>
<feature type="transmembrane region" description="Helical" evidence="1">
    <location>
        <begin position="286"/>
        <end position="303"/>
    </location>
</feature>
<gene>
    <name evidence="3" type="ORF">H8B09_17585</name>
</gene>
<comment type="caution">
    <text evidence="3">The sequence shown here is derived from an EMBL/GenBank/DDBJ whole genome shotgun (WGS) entry which is preliminary data.</text>
</comment>
<keyword evidence="4" id="KW-1185">Reference proteome</keyword>
<evidence type="ECO:0000313" key="4">
    <source>
        <dbReference type="Proteomes" id="UP000609346"/>
    </source>
</evidence>
<feature type="chain" id="PRO_5047366548" evidence="2">
    <location>
        <begin position="33"/>
        <end position="370"/>
    </location>
</feature>
<protein>
    <submittedName>
        <fullName evidence="3">HupE/UreJ family protein</fullName>
    </submittedName>
</protein>
<dbReference type="EMBL" id="JACXZA010000004">
    <property type="protein sequence ID" value="MBD3920580.1"/>
    <property type="molecule type" value="Genomic_DNA"/>
</dbReference>
<reference evidence="3 4" key="1">
    <citation type="submission" date="2020-09" db="EMBL/GenBank/DDBJ databases">
        <title>Paenibacillus sp. strain PR3 16S rRNA gene Genome sequencing and assembly.</title>
        <authorList>
            <person name="Kim J."/>
        </authorList>
    </citation>
    <scope>NUCLEOTIDE SEQUENCE [LARGE SCALE GENOMIC DNA]</scope>
    <source>
        <strain evidence="3 4">PR3</strain>
    </source>
</reference>
<dbReference type="InterPro" id="IPR032809">
    <property type="entry name" value="Put_HupE_UreJ"/>
</dbReference>
<feature type="transmembrane region" description="Helical" evidence="1">
    <location>
        <begin position="228"/>
        <end position="251"/>
    </location>
</feature>
<keyword evidence="1" id="KW-0472">Membrane</keyword>
<sequence length="370" mass="40990">MKRSRTYRLYAIGLLGLMLLTMMLASAPAAYAHGGDSVAYSDITLENGDITYDLRIDLYDLRLAVAPNDIDVGDFSAPVLDKLMQDRRQEMADYLLDTIKLYADSLPLEGEMLSIKRTEARDQPYAEAILRFHVGDKPEHFVLDYQPIFDDVDQWHVNYVTMSLDGSGGSKQSYVLSLDTREIKLGELSALRAIKQFFILGIEHLLTGYDHILFLLGLLIGARSIKQILGVITSFTAAHTITLLLAGFGVVSLPSRFVESVIALSIIYVAINSVLNKKSATKHNMLLAFGFGLIHGFGFAGTLSEMRLDGGQLAASLLTFNVGIEFGQIMIVLLLFPAIHYGRRIRWTIPAMSAAISCCGLIWLIQRAFM</sequence>
<feature type="transmembrane region" description="Helical" evidence="1">
    <location>
        <begin position="347"/>
        <end position="365"/>
    </location>
</feature>